<keyword evidence="2" id="KW-1185">Reference proteome</keyword>
<reference evidence="1" key="2">
    <citation type="submission" date="2023-02" db="EMBL/GenBank/DDBJ databases">
        <authorList>
            <consortium name="DOE Joint Genome Institute"/>
            <person name="Mondo S.J."/>
            <person name="Chang Y."/>
            <person name="Wang Y."/>
            <person name="Ahrendt S."/>
            <person name="Andreopoulos W."/>
            <person name="Barry K."/>
            <person name="Beard J."/>
            <person name="Benny G.L."/>
            <person name="Blankenship S."/>
            <person name="Bonito G."/>
            <person name="Cuomo C."/>
            <person name="Desiro A."/>
            <person name="Gervers K.A."/>
            <person name="Hundley H."/>
            <person name="Kuo A."/>
            <person name="LaButti K."/>
            <person name="Lang B.F."/>
            <person name="Lipzen A."/>
            <person name="O'Donnell K."/>
            <person name="Pangilinan J."/>
            <person name="Reynolds N."/>
            <person name="Sandor L."/>
            <person name="Smith M.W."/>
            <person name="Tsang A."/>
            <person name="Grigoriev I.V."/>
            <person name="Stajich J.E."/>
            <person name="Spatafora J.W."/>
        </authorList>
    </citation>
    <scope>NUCLEOTIDE SEQUENCE</scope>
    <source>
        <strain evidence="1">RSA 2281</strain>
    </source>
</reference>
<dbReference type="Proteomes" id="UP001209540">
    <property type="component" value="Unassembled WGS sequence"/>
</dbReference>
<gene>
    <name evidence="1" type="ORF">BDA99DRAFT_566852</name>
</gene>
<protein>
    <submittedName>
        <fullName evidence="1">Uncharacterized protein</fullName>
    </submittedName>
</protein>
<organism evidence="1 2">
    <name type="scientific">Phascolomyces articulosus</name>
    <dbReference type="NCBI Taxonomy" id="60185"/>
    <lineage>
        <taxon>Eukaryota</taxon>
        <taxon>Fungi</taxon>
        <taxon>Fungi incertae sedis</taxon>
        <taxon>Mucoromycota</taxon>
        <taxon>Mucoromycotina</taxon>
        <taxon>Mucoromycetes</taxon>
        <taxon>Mucorales</taxon>
        <taxon>Lichtheimiaceae</taxon>
        <taxon>Phascolomyces</taxon>
    </lineage>
</organism>
<dbReference type="EMBL" id="JAIXMP010000095">
    <property type="protein sequence ID" value="KAI9243142.1"/>
    <property type="molecule type" value="Genomic_DNA"/>
</dbReference>
<dbReference type="AlphaFoldDB" id="A0AAD5JYI5"/>
<name>A0AAD5JYI5_9FUNG</name>
<evidence type="ECO:0000313" key="1">
    <source>
        <dbReference type="EMBL" id="KAI9243142.1"/>
    </source>
</evidence>
<reference evidence="1" key="1">
    <citation type="journal article" date="2022" name="IScience">
        <title>Evolution of zygomycete secretomes and the origins of terrestrial fungal ecologies.</title>
        <authorList>
            <person name="Chang Y."/>
            <person name="Wang Y."/>
            <person name="Mondo S."/>
            <person name="Ahrendt S."/>
            <person name="Andreopoulos W."/>
            <person name="Barry K."/>
            <person name="Beard J."/>
            <person name="Benny G.L."/>
            <person name="Blankenship S."/>
            <person name="Bonito G."/>
            <person name="Cuomo C."/>
            <person name="Desiro A."/>
            <person name="Gervers K.A."/>
            <person name="Hundley H."/>
            <person name="Kuo A."/>
            <person name="LaButti K."/>
            <person name="Lang B.F."/>
            <person name="Lipzen A."/>
            <person name="O'Donnell K."/>
            <person name="Pangilinan J."/>
            <person name="Reynolds N."/>
            <person name="Sandor L."/>
            <person name="Smith M.E."/>
            <person name="Tsang A."/>
            <person name="Grigoriev I.V."/>
            <person name="Stajich J.E."/>
            <person name="Spatafora J.W."/>
        </authorList>
    </citation>
    <scope>NUCLEOTIDE SEQUENCE</scope>
    <source>
        <strain evidence="1">RSA 2281</strain>
    </source>
</reference>
<accession>A0AAD5JYI5</accession>
<proteinExistence type="predicted"/>
<comment type="caution">
    <text evidence="1">The sequence shown here is derived from an EMBL/GenBank/DDBJ whole genome shotgun (WGS) entry which is preliminary data.</text>
</comment>
<sequence length="204" mass="23289">MLGSIDTNNKGTFEVTAVNHFLESIHLADYVRRLELEMGEDEVSFLYSLAKSPGTITTTARLASSDAMDIEEIVKNPEDILRAIGQESIPEMRYSENFCDEFAENYHPDNIRVASKIKKFTRVKIHSQTYCSVEVASAQGSYIHALFVASPDNNRDKEEEESAPLSLFTGQVLYYFEHDLRMKCLHCFAMVRYYRQLSSQHLGI</sequence>
<evidence type="ECO:0000313" key="2">
    <source>
        <dbReference type="Proteomes" id="UP001209540"/>
    </source>
</evidence>